<dbReference type="InterPro" id="IPR036086">
    <property type="entry name" value="ParB/Sulfiredoxin_sf"/>
</dbReference>
<dbReference type="PANTHER" id="PTHR33375">
    <property type="entry name" value="CHROMOSOME-PARTITIONING PROTEIN PARB-RELATED"/>
    <property type="match status" value="1"/>
</dbReference>
<feature type="domain" description="ParB-like N-terminal" evidence="4">
    <location>
        <begin position="6"/>
        <end position="95"/>
    </location>
</feature>
<dbReference type="GO" id="GO:0003677">
    <property type="term" value="F:DNA binding"/>
    <property type="evidence" value="ECO:0007669"/>
    <property type="project" value="UniProtKB-KW"/>
</dbReference>
<evidence type="ECO:0000313" key="6">
    <source>
        <dbReference type="Proteomes" id="UP000679179"/>
    </source>
</evidence>
<keyword evidence="6" id="KW-1185">Reference proteome</keyword>
<evidence type="ECO:0000256" key="3">
    <source>
        <dbReference type="ARBA" id="ARBA00023125"/>
    </source>
</evidence>
<evidence type="ECO:0000256" key="1">
    <source>
        <dbReference type="ARBA" id="ARBA00004453"/>
    </source>
</evidence>
<evidence type="ECO:0000313" key="5">
    <source>
        <dbReference type="EMBL" id="GIM28975.1"/>
    </source>
</evidence>
<dbReference type="SUPFAM" id="SSF110849">
    <property type="entry name" value="ParB/Sulfiredoxin"/>
    <property type="match status" value="1"/>
</dbReference>
<dbReference type="Proteomes" id="UP000679179">
    <property type="component" value="Unassembled WGS sequence"/>
</dbReference>
<dbReference type="AlphaFoldDB" id="A0A919S0M5"/>
<dbReference type="Pfam" id="PF17762">
    <property type="entry name" value="HTH_ParB"/>
    <property type="match status" value="1"/>
</dbReference>
<dbReference type="SMART" id="SM00470">
    <property type="entry name" value="ParB"/>
    <property type="match status" value="1"/>
</dbReference>
<dbReference type="InterPro" id="IPR041468">
    <property type="entry name" value="HTH_ParB/Spo0J"/>
</dbReference>
<dbReference type="EMBL" id="BOPZ01000011">
    <property type="protein sequence ID" value="GIM28975.1"/>
    <property type="molecule type" value="Genomic_DNA"/>
</dbReference>
<dbReference type="Gene3D" id="3.90.1530.30">
    <property type="match status" value="1"/>
</dbReference>
<dbReference type="NCBIfam" id="TIGR00180">
    <property type="entry name" value="parB_part"/>
    <property type="match status" value="1"/>
</dbReference>
<dbReference type="RefSeq" id="WP_212903688.1">
    <property type="nucleotide sequence ID" value="NZ_BOPZ01000011.1"/>
</dbReference>
<evidence type="ECO:0000256" key="2">
    <source>
        <dbReference type="ARBA" id="ARBA00006295"/>
    </source>
</evidence>
<gene>
    <name evidence="5" type="ORF">CPJCM30710_16410</name>
</gene>
<dbReference type="GO" id="GO:0007059">
    <property type="term" value="P:chromosome segregation"/>
    <property type="evidence" value="ECO:0007669"/>
    <property type="project" value="TreeGrafter"/>
</dbReference>
<protein>
    <submittedName>
        <fullName evidence="5">Nucleoid occlusion protein</fullName>
    </submittedName>
</protein>
<dbReference type="InterPro" id="IPR004437">
    <property type="entry name" value="ParB/RepB/Spo0J"/>
</dbReference>
<evidence type="ECO:0000259" key="4">
    <source>
        <dbReference type="SMART" id="SM00470"/>
    </source>
</evidence>
<dbReference type="PANTHER" id="PTHR33375:SF8">
    <property type="entry name" value="NUCLEOID OCCLUSION PROTEIN"/>
    <property type="match status" value="1"/>
</dbReference>
<comment type="similarity">
    <text evidence="2">Belongs to the ParB family.</text>
</comment>
<dbReference type="FunFam" id="3.90.1530.30:FF:000001">
    <property type="entry name" value="Chromosome partitioning protein ParB"/>
    <property type="match status" value="1"/>
</dbReference>
<dbReference type="GO" id="GO:0005694">
    <property type="term" value="C:chromosome"/>
    <property type="evidence" value="ECO:0007669"/>
    <property type="project" value="TreeGrafter"/>
</dbReference>
<reference evidence="5" key="1">
    <citation type="submission" date="2021-03" db="EMBL/GenBank/DDBJ databases">
        <title>Taxonomic study of Clostridium polyendosporum from meadow-gley soil under rice.</title>
        <authorList>
            <person name="Kobayashi H."/>
            <person name="Tanizawa Y."/>
            <person name="Yagura M."/>
        </authorList>
    </citation>
    <scope>NUCLEOTIDE SEQUENCE</scope>
    <source>
        <strain evidence="5">JCM 30710</strain>
    </source>
</reference>
<comment type="caution">
    <text evidence="5">The sequence shown here is derived from an EMBL/GenBank/DDBJ whole genome shotgun (WGS) entry which is preliminary data.</text>
</comment>
<name>A0A919S0M5_9CLOT</name>
<dbReference type="InterPro" id="IPR050336">
    <property type="entry name" value="Chromosome_partition/occlusion"/>
</dbReference>
<dbReference type="InterPro" id="IPR003115">
    <property type="entry name" value="ParB_N"/>
</dbReference>
<dbReference type="CDD" id="cd16393">
    <property type="entry name" value="SPO0J_N"/>
    <property type="match status" value="1"/>
</dbReference>
<comment type="subcellular location">
    <subcellularLocation>
        <location evidence="1">Cytoplasm</location>
        <location evidence="1">Nucleoid</location>
    </subcellularLocation>
</comment>
<dbReference type="FunFam" id="1.10.10.2830:FF:000001">
    <property type="entry name" value="Chromosome partitioning protein ParB"/>
    <property type="match status" value="1"/>
</dbReference>
<dbReference type="Pfam" id="PF02195">
    <property type="entry name" value="ParB_N"/>
    <property type="match status" value="1"/>
</dbReference>
<dbReference type="GO" id="GO:0045881">
    <property type="term" value="P:positive regulation of sporulation resulting in formation of a cellular spore"/>
    <property type="evidence" value="ECO:0007669"/>
    <property type="project" value="TreeGrafter"/>
</dbReference>
<accession>A0A919S0M5</accession>
<keyword evidence="3" id="KW-0238">DNA-binding</keyword>
<proteinExistence type="inferred from homology"/>
<sequence>MHRDVIEITVDKIIPNTYQPRKSFNKEALEELSESMKTYGIIQPLTVRKRGEVFELVAGERRLRAAKIADLTTVPCTVVDITDSQSAQVALLENLQRENLNFIEEAEAYYNLIQDHHLTQEQLALRLGKKQSTIVNKLRLLKLSLEVRKLCLDNNLSERHAKAVLSLPTEKLQLKILRKVIKEGINIKNTDMLVNKEILKLNGKQLVKDERRKITGVFSAKIYVNSIKQMFDKFKIPAEYKSKDCGEYVQIIVNIPKINMR</sequence>
<dbReference type="GO" id="GO:0009295">
    <property type="term" value="C:nucleoid"/>
    <property type="evidence" value="ECO:0007669"/>
    <property type="project" value="UniProtKB-SubCell"/>
</dbReference>
<organism evidence="5 6">
    <name type="scientific">Clostridium polyendosporum</name>
    <dbReference type="NCBI Taxonomy" id="69208"/>
    <lineage>
        <taxon>Bacteria</taxon>
        <taxon>Bacillati</taxon>
        <taxon>Bacillota</taxon>
        <taxon>Clostridia</taxon>
        <taxon>Eubacteriales</taxon>
        <taxon>Clostridiaceae</taxon>
        <taxon>Clostridium</taxon>
    </lineage>
</organism>
<dbReference type="Gene3D" id="1.10.10.2830">
    <property type="match status" value="1"/>
</dbReference>